<organism evidence="1 2">
    <name type="scientific">Chryseolinea serpens</name>
    <dbReference type="NCBI Taxonomy" id="947013"/>
    <lineage>
        <taxon>Bacteria</taxon>
        <taxon>Pseudomonadati</taxon>
        <taxon>Bacteroidota</taxon>
        <taxon>Cytophagia</taxon>
        <taxon>Cytophagales</taxon>
        <taxon>Fulvivirgaceae</taxon>
        <taxon>Chryseolinea</taxon>
    </lineage>
</organism>
<sequence length="213" mass="23498">MQYSVFAHGTSLHIESLGAIASSTVVGWGTVLRFKAPVGRQVDDLPLVYADVELGTWCHISIPSTHATFGARSPQLESITLLVDTTHCHISEIHVYDGVDFLEALGGLKGDYLRLRDSRDVNPEIDPPWGTGTYDNTMALRRRRRLFSAVGISFYACVRHNDLIDKNGILSGPPWPDSILTFAGAGAQFYVPDPISRETVKAQPIIQIMPRDH</sequence>
<reference evidence="1 2" key="1">
    <citation type="submission" date="2016-11" db="EMBL/GenBank/DDBJ databases">
        <authorList>
            <person name="Jaros S."/>
            <person name="Januszkiewicz K."/>
            <person name="Wedrychowicz H."/>
        </authorList>
    </citation>
    <scope>NUCLEOTIDE SEQUENCE [LARGE SCALE GENOMIC DNA]</scope>
    <source>
        <strain evidence="1 2">DSM 24574</strain>
    </source>
</reference>
<protein>
    <submittedName>
        <fullName evidence="1">Uncharacterized protein</fullName>
    </submittedName>
</protein>
<dbReference type="EMBL" id="FQWQ01000001">
    <property type="protein sequence ID" value="SHG51245.1"/>
    <property type="molecule type" value="Genomic_DNA"/>
</dbReference>
<name>A0A1M5KEW4_9BACT</name>
<accession>A0A1M5KEW4</accession>
<dbReference type="Proteomes" id="UP000184212">
    <property type="component" value="Unassembled WGS sequence"/>
</dbReference>
<dbReference type="AlphaFoldDB" id="A0A1M5KEW4"/>
<evidence type="ECO:0000313" key="2">
    <source>
        <dbReference type="Proteomes" id="UP000184212"/>
    </source>
</evidence>
<evidence type="ECO:0000313" key="1">
    <source>
        <dbReference type="EMBL" id="SHG51245.1"/>
    </source>
</evidence>
<gene>
    <name evidence="1" type="ORF">SAMN04488109_0601</name>
</gene>
<keyword evidence="2" id="KW-1185">Reference proteome</keyword>
<proteinExistence type="predicted"/>